<reference evidence="11" key="1">
    <citation type="submission" date="2018-06" db="EMBL/GenBank/DDBJ databases">
        <authorList>
            <person name="Zhirakovskaya E."/>
        </authorList>
    </citation>
    <scope>NUCLEOTIDE SEQUENCE</scope>
</reference>
<dbReference type="NCBIfam" id="TIGR01128">
    <property type="entry name" value="holA"/>
    <property type="match status" value="1"/>
</dbReference>
<dbReference type="GO" id="GO:0009360">
    <property type="term" value="C:DNA polymerase III complex"/>
    <property type="evidence" value="ECO:0007669"/>
    <property type="project" value="InterPro"/>
</dbReference>
<keyword evidence="3" id="KW-0808">Transferase</keyword>
<dbReference type="InterPro" id="IPR048466">
    <property type="entry name" value="DNA_pol3_delta-like_C"/>
</dbReference>
<dbReference type="InterPro" id="IPR005790">
    <property type="entry name" value="DNA_polIII_delta"/>
</dbReference>
<organism evidence="11">
    <name type="scientific">hydrothermal vent metagenome</name>
    <dbReference type="NCBI Taxonomy" id="652676"/>
    <lineage>
        <taxon>unclassified sequences</taxon>
        <taxon>metagenomes</taxon>
        <taxon>ecological metagenomes</taxon>
    </lineage>
</organism>
<evidence type="ECO:0000259" key="9">
    <source>
        <dbReference type="Pfam" id="PF06144"/>
    </source>
</evidence>
<dbReference type="Pfam" id="PF21694">
    <property type="entry name" value="DNA_pol3_delta_C"/>
    <property type="match status" value="1"/>
</dbReference>
<dbReference type="InterPro" id="IPR010372">
    <property type="entry name" value="DNA_pol3_delta_N"/>
</dbReference>
<dbReference type="SUPFAM" id="SSF48019">
    <property type="entry name" value="post-AAA+ oligomerization domain-like"/>
    <property type="match status" value="1"/>
</dbReference>
<comment type="catalytic activity">
    <reaction evidence="8">
        <text>DNA(n) + a 2'-deoxyribonucleoside 5'-triphosphate = DNA(n+1) + diphosphate</text>
        <dbReference type="Rhea" id="RHEA:22508"/>
        <dbReference type="Rhea" id="RHEA-COMP:17339"/>
        <dbReference type="Rhea" id="RHEA-COMP:17340"/>
        <dbReference type="ChEBI" id="CHEBI:33019"/>
        <dbReference type="ChEBI" id="CHEBI:61560"/>
        <dbReference type="ChEBI" id="CHEBI:173112"/>
        <dbReference type="EC" id="2.7.7.7"/>
    </reaction>
</comment>
<dbReference type="Gene3D" id="1.10.8.60">
    <property type="match status" value="1"/>
</dbReference>
<proteinExistence type="inferred from homology"/>
<dbReference type="GO" id="GO:0006261">
    <property type="term" value="P:DNA-templated DNA replication"/>
    <property type="evidence" value="ECO:0007669"/>
    <property type="project" value="TreeGrafter"/>
</dbReference>
<evidence type="ECO:0000259" key="10">
    <source>
        <dbReference type="Pfam" id="PF21694"/>
    </source>
</evidence>
<evidence type="ECO:0000256" key="8">
    <source>
        <dbReference type="ARBA" id="ARBA00049244"/>
    </source>
</evidence>
<evidence type="ECO:0000256" key="7">
    <source>
        <dbReference type="ARBA" id="ARBA00034754"/>
    </source>
</evidence>
<feature type="domain" description="DNA polymerase III delta N-terminal" evidence="9">
    <location>
        <begin position="20"/>
        <end position="134"/>
    </location>
</feature>
<dbReference type="EMBL" id="UOGF01000058">
    <property type="protein sequence ID" value="VAX30033.1"/>
    <property type="molecule type" value="Genomic_DNA"/>
</dbReference>
<dbReference type="Gene3D" id="1.20.272.10">
    <property type="match status" value="1"/>
</dbReference>
<name>A0A3B1CZW5_9ZZZZ</name>
<dbReference type="AlphaFoldDB" id="A0A3B1CZW5"/>
<evidence type="ECO:0000256" key="5">
    <source>
        <dbReference type="ARBA" id="ARBA00022705"/>
    </source>
</evidence>
<keyword evidence="4" id="KW-0548">Nucleotidyltransferase</keyword>
<evidence type="ECO:0000256" key="2">
    <source>
        <dbReference type="ARBA" id="ARBA00017703"/>
    </source>
</evidence>
<dbReference type="Gene3D" id="3.40.50.300">
    <property type="entry name" value="P-loop containing nucleotide triphosphate hydrolases"/>
    <property type="match status" value="1"/>
</dbReference>
<evidence type="ECO:0000313" key="11">
    <source>
        <dbReference type="EMBL" id="VAX30033.1"/>
    </source>
</evidence>
<keyword evidence="5" id="KW-0235">DNA replication</keyword>
<accession>A0A3B1CZW5</accession>
<dbReference type="Pfam" id="PF06144">
    <property type="entry name" value="DNA_pol3_delta"/>
    <property type="match status" value="1"/>
</dbReference>
<evidence type="ECO:0000256" key="4">
    <source>
        <dbReference type="ARBA" id="ARBA00022695"/>
    </source>
</evidence>
<sequence>MTFKEALKHLDHAAPFSPLYLITGDEPFLIETLLHQFSKKGLELGAQSFNFSRIQGSNTSAEAILAIANTFPIASPRRMIWIHNTEQIKDERGLLLDYLENPSETTLLVFIAEKPDMRKKFFSTLKKKAMVMHCPRPKDGEVPTWIRHAAKKNGLDLSEELIWFLKEHLGRDLLAIHQEIAKLALFCATTDDSEKKAVSIDVAQEIIGDGRSHTIFELTDAVGNKNSEKALVLLGKLLSEGAHPLFILTMLARLWRQMAIAKTLIDSGQAQAVAKRVPMPPSLLQRFLRQLKHWTQDEIQKAFEQALSVDSQLKGGNLPARTVLETLLLDLCRPEISEKRQDYSLSFF</sequence>
<evidence type="ECO:0000256" key="3">
    <source>
        <dbReference type="ARBA" id="ARBA00022679"/>
    </source>
</evidence>
<protein>
    <recommendedName>
        <fullName evidence="2">DNA polymerase III subunit delta</fullName>
        <ecNumber evidence="1">2.7.7.7</ecNumber>
    </recommendedName>
</protein>
<gene>
    <name evidence="11" type="ORF">MNBD_NITROSPIRAE01-2116</name>
</gene>
<dbReference type="GO" id="GO:0003887">
    <property type="term" value="F:DNA-directed DNA polymerase activity"/>
    <property type="evidence" value="ECO:0007669"/>
    <property type="project" value="UniProtKB-KW"/>
</dbReference>
<comment type="similarity">
    <text evidence="7">Belongs to the DNA polymerase HolA subunit family.</text>
</comment>
<dbReference type="GO" id="GO:0003677">
    <property type="term" value="F:DNA binding"/>
    <property type="evidence" value="ECO:0007669"/>
    <property type="project" value="InterPro"/>
</dbReference>
<dbReference type="PANTHER" id="PTHR34388:SF1">
    <property type="entry name" value="DNA POLYMERASE III SUBUNIT DELTA"/>
    <property type="match status" value="1"/>
</dbReference>
<evidence type="ECO:0000256" key="1">
    <source>
        <dbReference type="ARBA" id="ARBA00012417"/>
    </source>
</evidence>
<feature type="domain" description="DNA polymerase III delta subunit-like C-terminal" evidence="10">
    <location>
        <begin position="213"/>
        <end position="330"/>
    </location>
</feature>
<dbReference type="PANTHER" id="PTHR34388">
    <property type="entry name" value="DNA POLYMERASE III SUBUNIT DELTA"/>
    <property type="match status" value="1"/>
</dbReference>
<dbReference type="EC" id="2.7.7.7" evidence="1"/>
<evidence type="ECO:0000256" key="6">
    <source>
        <dbReference type="ARBA" id="ARBA00022932"/>
    </source>
</evidence>
<dbReference type="InterPro" id="IPR008921">
    <property type="entry name" value="DNA_pol3_clamp-load_cplx_C"/>
</dbReference>
<keyword evidence="6" id="KW-0239">DNA-directed DNA polymerase</keyword>
<dbReference type="InterPro" id="IPR027417">
    <property type="entry name" value="P-loop_NTPase"/>
</dbReference>
<dbReference type="SUPFAM" id="SSF52540">
    <property type="entry name" value="P-loop containing nucleoside triphosphate hydrolases"/>
    <property type="match status" value="1"/>
</dbReference>